<organism evidence="3 4">
    <name type="scientific">Botryotinia fuckeliana (strain B05.10)</name>
    <name type="common">Noble rot fungus</name>
    <name type="synonym">Botrytis cinerea</name>
    <dbReference type="NCBI Taxonomy" id="332648"/>
    <lineage>
        <taxon>Eukaryota</taxon>
        <taxon>Fungi</taxon>
        <taxon>Dikarya</taxon>
        <taxon>Ascomycota</taxon>
        <taxon>Pezizomycotina</taxon>
        <taxon>Leotiomycetes</taxon>
        <taxon>Helotiales</taxon>
        <taxon>Sclerotiniaceae</taxon>
        <taxon>Botrytis</taxon>
    </lineage>
</organism>
<evidence type="ECO:0000313" key="3">
    <source>
        <dbReference type="EMBL" id="ATZ58164.1"/>
    </source>
</evidence>
<accession>A0A384K690</accession>
<gene>
    <name evidence="3" type="ORF">BCIN_16g00260</name>
</gene>
<dbReference type="AlphaFoldDB" id="A0A384K690"/>
<evidence type="ECO:0000313" key="4">
    <source>
        <dbReference type="Proteomes" id="UP000001798"/>
    </source>
</evidence>
<evidence type="ECO:0000256" key="2">
    <source>
        <dbReference type="SAM" id="SignalP"/>
    </source>
</evidence>
<dbReference type="EMBL" id="CP009820">
    <property type="protein sequence ID" value="ATZ58164.1"/>
    <property type="molecule type" value="Genomic_DNA"/>
</dbReference>
<dbReference type="GeneID" id="5435677"/>
<dbReference type="OrthoDB" id="3563695at2759"/>
<keyword evidence="4" id="KW-1185">Reference proteome</keyword>
<evidence type="ECO:0000256" key="1">
    <source>
        <dbReference type="SAM" id="MobiDB-lite"/>
    </source>
</evidence>
<dbReference type="RefSeq" id="XP_024553595.1">
    <property type="nucleotide sequence ID" value="XM_024697778.1"/>
</dbReference>
<keyword evidence="2" id="KW-0732">Signal</keyword>
<dbReference type="VEuPathDB" id="FungiDB:Bcin16g00260"/>
<reference evidence="3 4" key="2">
    <citation type="journal article" date="2012" name="Eukaryot. Cell">
        <title>Genome update of Botrytis cinerea strains B05.10 and T4.</title>
        <authorList>
            <person name="Staats M."/>
            <person name="van Kan J.A."/>
        </authorList>
    </citation>
    <scope>NUCLEOTIDE SEQUENCE [LARGE SCALE GENOMIC DNA]</scope>
    <source>
        <strain evidence="3 4">B05.10</strain>
    </source>
</reference>
<reference evidence="3 4" key="1">
    <citation type="journal article" date="2011" name="PLoS Genet.">
        <title>Genomic analysis of the necrotrophic fungal pathogens Sclerotinia sclerotiorum and Botrytis cinerea.</title>
        <authorList>
            <person name="Amselem J."/>
            <person name="Cuomo C.A."/>
            <person name="van Kan J.A."/>
            <person name="Viaud M."/>
            <person name="Benito E.P."/>
            <person name="Couloux A."/>
            <person name="Coutinho P.M."/>
            <person name="de Vries R.P."/>
            <person name="Dyer P.S."/>
            <person name="Fillinger S."/>
            <person name="Fournier E."/>
            <person name="Gout L."/>
            <person name="Hahn M."/>
            <person name="Kohn L."/>
            <person name="Lapalu N."/>
            <person name="Plummer K.M."/>
            <person name="Pradier J.M."/>
            <person name="Quevillon E."/>
            <person name="Sharon A."/>
            <person name="Simon A."/>
            <person name="ten Have A."/>
            <person name="Tudzynski B."/>
            <person name="Tudzynski P."/>
            <person name="Wincker P."/>
            <person name="Andrew M."/>
            <person name="Anthouard V."/>
            <person name="Beever R.E."/>
            <person name="Beffa R."/>
            <person name="Benoit I."/>
            <person name="Bouzid O."/>
            <person name="Brault B."/>
            <person name="Chen Z."/>
            <person name="Choquer M."/>
            <person name="Collemare J."/>
            <person name="Cotton P."/>
            <person name="Danchin E.G."/>
            <person name="Da Silva C."/>
            <person name="Gautier A."/>
            <person name="Giraud C."/>
            <person name="Giraud T."/>
            <person name="Gonzalez C."/>
            <person name="Grossetete S."/>
            <person name="Guldener U."/>
            <person name="Henrissat B."/>
            <person name="Howlett B.J."/>
            <person name="Kodira C."/>
            <person name="Kretschmer M."/>
            <person name="Lappartient A."/>
            <person name="Leroch M."/>
            <person name="Levis C."/>
            <person name="Mauceli E."/>
            <person name="Neuveglise C."/>
            <person name="Oeser B."/>
            <person name="Pearson M."/>
            <person name="Poulain J."/>
            <person name="Poussereau N."/>
            <person name="Quesneville H."/>
            <person name="Rascle C."/>
            <person name="Schumacher J."/>
            <person name="Segurens B."/>
            <person name="Sexton A."/>
            <person name="Silva E."/>
            <person name="Sirven C."/>
            <person name="Soanes D.M."/>
            <person name="Talbot N.J."/>
            <person name="Templeton M."/>
            <person name="Yandava C."/>
            <person name="Yarden O."/>
            <person name="Zeng Q."/>
            <person name="Rollins J.A."/>
            <person name="Lebrun M.H."/>
            <person name="Dickman M."/>
        </authorList>
    </citation>
    <scope>NUCLEOTIDE SEQUENCE [LARGE SCALE GENOMIC DNA]</scope>
    <source>
        <strain evidence="3 4">B05.10</strain>
    </source>
</reference>
<protein>
    <recommendedName>
        <fullName evidence="5">Extracellular serine-threonine rich protein</fullName>
    </recommendedName>
</protein>
<feature type="chain" id="PRO_5016748025" description="Extracellular serine-threonine rich protein" evidence="2">
    <location>
        <begin position="22"/>
        <end position="523"/>
    </location>
</feature>
<proteinExistence type="predicted"/>
<feature type="signal peptide" evidence="2">
    <location>
        <begin position="1"/>
        <end position="21"/>
    </location>
</feature>
<dbReference type="Proteomes" id="UP000001798">
    <property type="component" value="Chromosome 16"/>
</dbReference>
<dbReference type="KEGG" id="bfu:BCIN_16g00260"/>
<reference evidence="3 4" key="3">
    <citation type="journal article" date="2017" name="Mol. Plant Pathol.">
        <title>A gapless genome sequence of the fungus Botrytis cinerea.</title>
        <authorList>
            <person name="Van Kan J.A."/>
            <person name="Stassen J.H."/>
            <person name="Mosbach A."/>
            <person name="Van Der Lee T.A."/>
            <person name="Faino L."/>
            <person name="Farmer A.D."/>
            <person name="Papasotiriou D.G."/>
            <person name="Zhou S."/>
            <person name="Seidl M.F."/>
            <person name="Cottam E."/>
            <person name="Edel D."/>
            <person name="Hahn M."/>
            <person name="Schwartz D.C."/>
            <person name="Dietrich R.A."/>
            <person name="Widdison S."/>
            <person name="Scalliet G."/>
        </authorList>
    </citation>
    <scope>NUCLEOTIDE SEQUENCE [LARGE SCALE GENOMIC DNA]</scope>
    <source>
        <strain evidence="3 4">B05.10</strain>
    </source>
</reference>
<sequence length="523" mass="53320">MFRSRNLAALAVLALSGSSLSKPVAGGSWVGETCVCPPSDCPPVVTSYTTITATPVYTFTVTKTISHEVTPPANTTPGPSTGPAGLPSSPIVIHTPSTTAPLETTVKTTTISGSKIVVTSTITPIQTPPQSTIPCETITQTITTSGTVVVITTTITPSQPPVQTAVVGTPIITTVPGFTIITTIPGTIITSSIPGSVVVITKTISPTTETTVIPCDSTLTLTQTGTVIKTTCPVSTITLTESGHIVTSTYQPSTLYVTYSSNIYTTVVTATTITKTISVSTLTITKTGEIVQTTVPGSTSIITIPGSVITSTVTPISATTTLPSSTCQYDPCLKQMLESSAVTPFCATYTATVHTIPISLPACVSECDTAPGALSSACSCLVGQYTPVIITTSSTIFDPSFTPTASSKSPCKHCTEVLTIPQPSITPSNGICSTGLIVSTITTTTTFIQVLTTTSSIPVSPPTTHISSSVGFSDDTSSTGTFFPATSSTVVLSLSAAQSASIAPSSSAQRTGSSSSSSRVALW</sequence>
<name>A0A384K690_BOTFB</name>
<evidence type="ECO:0008006" key="5">
    <source>
        <dbReference type="Google" id="ProtNLM"/>
    </source>
</evidence>
<feature type="region of interest" description="Disordered" evidence="1">
    <location>
        <begin position="68"/>
        <end position="99"/>
    </location>
</feature>